<reference evidence="1" key="1">
    <citation type="journal article" date="2014" name="Front. Microbiol.">
        <title>High frequency of phylogenetically diverse reductive dehalogenase-homologous genes in deep subseafloor sedimentary metagenomes.</title>
        <authorList>
            <person name="Kawai M."/>
            <person name="Futagami T."/>
            <person name="Toyoda A."/>
            <person name="Takaki Y."/>
            <person name="Nishi S."/>
            <person name="Hori S."/>
            <person name="Arai W."/>
            <person name="Tsubouchi T."/>
            <person name="Morono Y."/>
            <person name="Uchiyama I."/>
            <person name="Ito T."/>
            <person name="Fujiyama A."/>
            <person name="Inagaki F."/>
            <person name="Takami H."/>
        </authorList>
    </citation>
    <scope>NUCLEOTIDE SEQUENCE</scope>
    <source>
        <strain evidence="1">Expedition CK06-06</strain>
    </source>
</reference>
<evidence type="ECO:0000313" key="1">
    <source>
        <dbReference type="EMBL" id="GAG99156.1"/>
    </source>
</evidence>
<name>X1DRX6_9ZZZZ</name>
<proteinExistence type="predicted"/>
<gene>
    <name evidence="1" type="ORF">S01H4_37299</name>
</gene>
<sequence>IIGSSVARIVGKYSRIITFEPNRLEFRFYNL</sequence>
<dbReference type="EMBL" id="BART01020025">
    <property type="protein sequence ID" value="GAG99156.1"/>
    <property type="molecule type" value="Genomic_DNA"/>
</dbReference>
<organism evidence="1">
    <name type="scientific">marine sediment metagenome</name>
    <dbReference type="NCBI Taxonomy" id="412755"/>
    <lineage>
        <taxon>unclassified sequences</taxon>
        <taxon>metagenomes</taxon>
        <taxon>ecological metagenomes</taxon>
    </lineage>
</organism>
<dbReference type="AlphaFoldDB" id="X1DRX6"/>
<accession>X1DRX6</accession>
<feature type="non-terminal residue" evidence="1">
    <location>
        <position position="1"/>
    </location>
</feature>
<protein>
    <submittedName>
        <fullName evidence="1">Uncharacterized protein</fullName>
    </submittedName>
</protein>
<comment type="caution">
    <text evidence="1">The sequence shown here is derived from an EMBL/GenBank/DDBJ whole genome shotgun (WGS) entry which is preliminary data.</text>
</comment>